<organism evidence="8">
    <name type="scientific">Brachypodium distachyon</name>
    <name type="common">Purple false brome</name>
    <name type="synonym">Trachynia distachya</name>
    <dbReference type="NCBI Taxonomy" id="15368"/>
    <lineage>
        <taxon>Eukaryota</taxon>
        <taxon>Viridiplantae</taxon>
        <taxon>Streptophyta</taxon>
        <taxon>Embryophyta</taxon>
        <taxon>Tracheophyta</taxon>
        <taxon>Spermatophyta</taxon>
        <taxon>Magnoliopsida</taxon>
        <taxon>Liliopsida</taxon>
        <taxon>Poales</taxon>
        <taxon>Poaceae</taxon>
        <taxon>BOP clade</taxon>
        <taxon>Pooideae</taxon>
        <taxon>Stipodae</taxon>
        <taxon>Brachypodieae</taxon>
        <taxon>Brachypodium</taxon>
    </lineage>
</organism>
<evidence type="ECO:0000313" key="8">
    <source>
        <dbReference type="EMBL" id="KQK04775.1"/>
    </source>
</evidence>
<keyword evidence="3" id="KW-0238">DNA-binding</keyword>
<dbReference type="Proteomes" id="UP000008810">
    <property type="component" value="Chromosome 2"/>
</dbReference>
<accession>A0A0Q3FZJ5</accession>
<dbReference type="OrthoDB" id="1888929at2759"/>
<evidence type="ECO:0000256" key="4">
    <source>
        <dbReference type="ARBA" id="ARBA00023163"/>
    </source>
</evidence>
<proteinExistence type="predicted"/>
<feature type="domain" description="WRKY" evidence="7">
    <location>
        <begin position="95"/>
        <end position="163"/>
    </location>
</feature>
<feature type="compositionally biased region" description="Polar residues" evidence="6">
    <location>
        <begin position="137"/>
        <end position="150"/>
    </location>
</feature>
<evidence type="ECO:0000256" key="2">
    <source>
        <dbReference type="ARBA" id="ARBA00023015"/>
    </source>
</evidence>
<dbReference type="Gene3D" id="2.20.25.80">
    <property type="entry name" value="WRKY domain"/>
    <property type="match status" value="1"/>
</dbReference>
<dbReference type="InterPro" id="IPR036576">
    <property type="entry name" value="WRKY_dom_sf"/>
</dbReference>
<evidence type="ECO:0000313" key="10">
    <source>
        <dbReference type="Proteomes" id="UP000008810"/>
    </source>
</evidence>
<reference evidence="9" key="3">
    <citation type="submission" date="2018-08" db="UniProtKB">
        <authorList>
            <consortium name="EnsemblPlants"/>
        </authorList>
    </citation>
    <scope>IDENTIFICATION</scope>
    <source>
        <strain evidence="9">cv. Bd21</strain>
    </source>
</reference>
<dbReference type="SMART" id="SM00774">
    <property type="entry name" value="WRKY"/>
    <property type="match status" value="1"/>
</dbReference>
<dbReference type="GO" id="GO:0005634">
    <property type="term" value="C:nucleus"/>
    <property type="evidence" value="ECO:0000318"/>
    <property type="project" value="GO_Central"/>
</dbReference>
<evidence type="ECO:0000256" key="3">
    <source>
        <dbReference type="ARBA" id="ARBA00023125"/>
    </source>
</evidence>
<dbReference type="InterPro" id="IPR003657">
    <property type="entry name" value="WRKY_dom"/>
</dbReference>
<gene>
    <name evidence="8" type="ORF">BRADI_2g15872v3</name>
</gene>
<dbReference type="EMBL" id="CM000881">
    <property type="protein sequence ID" value="KQK04775.1"/>
    <property type="molecule type" value="Genomic_DNA"/>
</dbReference>
<protein>
    <recommendedName>
        <fullName evidence="7">WRKY domain-containing protein</fullName>
    </recommendedName>
</protein>
<comment type="subcellular location">
    <subcellularLocation>
        <location evidence="1">Nucleus</location>
    </subcellularLocation>
</comment>
<dbReference type="PROSITE" id="PS50811">
    <property type="entry name" value="WRKY"/>
    <property type="match status" value="1"/>
</dbReference>
<feature type="region of interest" description="Disordered" evidence="6">
    <location>
        <begin position="137"/>
        <end position="177"/>
    </location>
</feature>
<evidence type="ECO:0000313" key="9">
    <source>
        <dbReference type="EnsemblPlants" id="KQK04775"/>
    </source>
</evidence>
<dbReference type="EnsemblPlants" id="KQK04775">
    <property type="protein sequence ID" value="KQK04775"/>
    <property type="gene ID" value="BRADI_2g15872v3"/>
</dbReference>
<evidence type="ECO:0000259" key="7">
    <source>
        <dbReference type="PROSITE" id="PS50811"/>
    </source>
</evidence>
<sequence length="177" mass="19647">MAEDAYWWRRRRRGGLATELDRLLEMARELEVRVERGSPATARDLCAALAASVDNAVRLAGTGTPRGGGAIGGKLRRKRGAMEKVRRQVRVSSVHDLAPLDDGLSWRKYGQKDILGAKYPRAYLRCTHRHSQGCQATKQVQRDAQQQQGSPVGADGMQWPLEPMTPSSFPSSARHWG</sequence>
<keyword evidence="10" id="KW-1185">Reference proteome</keyword>
<reference evidence="8" key="2">
    <citation type="submission" date="2017-06" db="EMBL/GenBank/DDBJ databases">
        <title>WGS assembly of Brachypodium distachyon.</title>
        <authorList>
            <consortium name="The International Brachypodium Initiative"/>
            <person name="Lucas S."/>
            <person name="Harmon-Smith M."/>
            <person name="Lail K."/>
            <person name="Tice H."/>
            <person name="Grimwood J."/>
            <person name="Bruce D."/>
            <person name="Barry K."/>
            <person name="Shu S."/>
            <person name="Lindquist E."/>
            <person name="Wang M."/>
            <person name="Pitluck S."/>
            <person name="Vogel J.P."/>
            <person name="Garvin D.F."/>
            <person name="Mockler T.C."/>
            <person name="Schmutz J."/>
            <person name="Rokhsar D."/>
            <person name="Bevan M.W."/>
        </authorList>
    </citation>
    <scope>NUCLEOTIDE SEQUENCE</scope>
    <source>
        <strain evidence="8">Bd21</strain>
    </source>
</reference>
<dbReference type="FunCoup" id="A0A0Q3FZJ5">
    <property type="interactions" value="8"/>
</dbReference>
<evidence type="ECO:0000256" key="1">
    <source>
        <dbReference type="ARBA" id="ARBA00004123"/>
    </source>
</evidence>
<dbReference type="PANTHER" id="PTHR32096:SF55">
    <property type="entry name" value="TRANSCRIPTION FACTOR WRKY19"/>
    <property type="match status" value="1"/>
</dbReference>
<dbReference type="PANTHER" id="PTHR32096">
    <property type="entry name" value="WRKY TRANSCRIPTION FACTOR 30-RELATED-RELATED"/>
    <property type="match status" value="1"/>
</dbReference>
<dbReference type="Gramene" id="KQK04775">
    <property type="protein sequence ID" value="KQK04775"/>
    <property type="gene ID" value="BRADI_2g15872v3"/>
</dbReference>
<dbReference type="STRING" id="15368.A0A0Q3FZJ5"/>
<dbReference type="Pfam" id="PF03106">
    <property type="entry name" value="WRKY"/>
    <property type="match status" value="1"/>
</dbReference>
<keyword evidence="4" id="KW-0804">Transcription</keyword>
<name>A0A0Q3FZJ5_BRADI</name>
<dbReference type="GO" id="GO:0000976">
    <property type="term" value="F:transcription cis-regulatory region binding"/>
    <property type="evidence" value="ECO:0000318"/>
    <property type="project" value="GO_Central"/>
</dbReference>
<dbReference type="SUPFAM" id="SSF118290">
    <property type="entry name" value="WRKY DNA-binding domain"/>
    <property type="match status" value="1"/>
</dbReference>
<dbReference type="AlphaFoldDB" id="A0A0Q3FZJ5"/>
<keyword evidence="5" id="KW-0539">Nucleus</keyword>
<evidence type="ECO:0000256" key="6">
    <source>
        <dbReference type="SAM" id="MobiDB-lite"/>
    </source>
</evidence>
<evidence type="ECO:0000256" key="5">
    <source>
        <dbReference type="ARBA" id="ARBA00023242"/>
    </source>
</evidence>
<reference evidence="8 9" key="1">
    <citation type="journal article" date="2010" name="Nature">
        <title>Genome sequencing and analysis of the model grass Brachypodium distachyon.</title>
        <authorList>
            <consortium name="International Brachypodium Initiative"/>
        </authorList>
    </citation>
    <scope>NUCLEOTIDE SEQUENCE [LARGE SCALE GENOMIC DNA]</scope>
    <source>
        <strain evidence="8 9">Bd21</strain>
    </source>
</reference>
<dbReference type="GO" id="GO:0003700">
    <property type="term" value="F:DNA-binding transcription factor activity"/>
    <property type="evidence" value="ECO:0000318"/>
    <property type="project" value="GO_Central"/>
</dbReference>
<dbReference type="InterPro" id="IPR044810">
    <property type="entry name" value="WRKY_plant"/>
</dbReference>
<dbReference type="InParanoid" id="A0A0Q3FZJ5"/>
<keyword evidence="2" id="KW-0805">Transcription regulation</keyword>